<evidence type="ECO:0000256" key="2">
    <source>
        <dbReference type="ARBA" id="ARBA00006555"/>
    </source>
</evidence>
<dbReference type="GO" id="GO:0015031">
    <property type="term" value="P:protein transport"/>
    <property type="evidence" value="ECO:0007669"/>
    <property type="project" value="UniProtKB-KW"/>
</dbReference>
<sequence length="686" mass="76676">MGAFFVYILKSSLCLAVFYLFYRLLLSKETFHRCNRIALLSIILLSYILPLATITTSQHTMVSTAVTTVEDLLIMYEQNVVPNQGLQPEFGFPWQETLIISYVAGAIFFILCHLWSLGRMLYFIRHNQREQLPDGTLLIIHSCNFAPFSWMKYIVISQADLKENGHDILLHEQAHIRNHHSWDLLLVEVCSWLQWFNPAIWLLKQELQNIHEYEADEEVLRQGIDARQYQMLLIKKAVGARLYSIANSFNHSSLKKRITMMIRKKSNPWARVKYLYVLPLATVAVTVFARPEVSQPLEEISNVKVSDLSDAMKTYTDKNQQNNQSAPDKKIRLSMKVVDETGQPVPQATVVITNTSNGTLTDDDGHFSLEVGEDQSLWISYVGMESKNISVKDCIKQTDKTIRLTSATNELDLTVSPSAPKPAVQNGETFTVVEQMPEYPGGMKALMGYLAENIQYPAECQKAGIQGRVIVQFVVKADGSLDNFEIKRSVNPLLDAEALRVIKTTPKWKPGTQHGKPVDVKFTIPVTFSLPDKQKEHTPTGNISDSSLTLKKTLFIIDGKEVEPKVLNEINPDQISSINVIKDGTGITIFGPKARDGVILITTKRSSTTSQGEALVTGRVIDAAGNPVSGACITIKGTTTQTTSDNEGRFTLTVPRKDATLEVSSSNMKTVTVDAQPLLKVTLEKE</sequence>
<dbReference type="PROSITE" id="PS52015">
    <property type="entry name" value="TONB_CTD"/>
    <property type="match status" value="1"/>
</dbReference>
<dbReference type="PANTHER" id="PTHR33446">
    <property type="entry name" value="PROTEIN TONB-RELATED"/>
    <property type="match status" value="1"/>
</dbReference>
<evidence type="ECO:0000256" key="10">
    <source>
        <dbReference type="SAM" id="Phobius"/>
    </source>
</evidence>
<dbReference type="Pfam" id="PF13715">
    <property type="entry name" value="CarbopepD_reg_2"/>
    <property type="match status" value="1"/>
</dbReference>
<dbReference type="RefSeq" id="WP_118482931.1">
    <property type="nucleotide sequence ID" value="NZ_QRUU01000004.1"/>
</dbReference>
<evidence type="ECO:0000256" key="9">
    <source>
        <dbReference type="ARBA" id="ARBA00023136"/>
    </source>
</evidence>
<keyword evidence="8 10" id="KW-1133">Transmembrane helix</keyword>
<evidence type="ECO:0000256" key="3">
    <source>
        <dbReference type="ARBA" id="ARBA00022448"/>
    </source>
</evidence>
<dbReference type="InterPro" id="IPR008969">
    <property type="entry name" value="CarboxyPept-like_regulatory"/>
</dbReference>
<dbReference type="InterPro" id="IPR051045">
    <property type="entry name" value="TonB-dependent_transducer"/>
</dbReference>
<dbReference type="FunFam" id="3.30.1150.10:FF:000002">
    <property type="entry name" value="Energy transducer TonB"/>
    <property type="match status" value="1"/>
</dbReference>
<proteinExistence type="inferred from homology"/>
<evidence type="ECO:0000313" key="13">
    <source>
        <dbReference type="Proteomes" id="UP000285864"/>
    </source>
</evidence>
<dbReference type="InterPro" id="IPR008756">
    <property type="entry name" value="Peptidase_M56"/>
</dbReference>
<evidence type="ECO:0000256" key="8">
    <source>
        <dbReference type="ARBA" id="ARBA00022989"/>
    </source>
</evidence>
<evidence type="ECO:0000313" key="12">
    <source>
        <dbReference type="EMBL" id="RGR99777.1"/>
    </source>
</evidence>
<gene>
    <name evidence="12" type="ORF">DWY20_01695</name>
</gene>
<keyword evidence="9 10" id="KW-0472">Membrane</keyword>
<dbReference type="Pfam" id="PF05569">
    <property type="entry name" value="Peptidase_M56"/>
    <property type="match status" value="1"/>
</dbReference>
<dbReference type="Gene3D" id="2.60.40.1120">
    <property type="entry name" value="Carboxypeptidase-like, regulatory domain"/>
    <property type="match status" value="2"/>
</dbReference>
<keyword evidence="5" id="KW-0997">Cell inner membrane</keyword>
<dbReference type="Gene3D" id="2.170.130.10">
    <property type="entry name" value="TonB-dependent receptor, plug domain"/>
    <property type="match status" value="1"/>
</dbReference>
<dbReference type="Gene3D" id="3.30.1150.10">
    <property type="match status" value="1"/>
</dbReference>
<feature type="transmembrane region" description="Helical" evidence="10">
    <location>
        <begin position="37"/>
        <end position="54"/>
    </location>
</feature>
<dbReference type="GO" id="GO:0031992">
    <property type="term" value="F:energy transducer activity"/>
    <property type="evidence" value="ECO:0007669"/>
    <property type="project" value="TreeGrafter"/>
</dbReference>
<dbReference type="EMBL" id="QRUU01000004">
    <property type="protein sequence ID" value="RGR99777.1"/>
    <property type="molecule type" value="Genomic_DNA"/>
</dbReference>
<dbReference type="SUPFAM" id="SSF56935">
    <property type="entry name" value="Porins"/>
    <property type="match status" value="1"/>
</dbReference>
<dbReference type="NCBIfam" id="TIGR01352">
    <property type="entry name" value="tonB_Cterm"/>
    <property type="match status" value="1"/>
</dbReference>
<name>A0A412GXY8_9BACT</name>
<keyword evidence="6 10" id="KW-0812">Transmembrane</keyword>
<feature type="transmembrane region" description="Helical" evidence="10">
    <location>
        <begin position="272"/>
        <end position="289"/>
    </location>
</feature>
<dbReference type="PANTHER" id="PTHR33446:SF2">
    <property type="entry name" value="PROTEIN TONB"/>
    <property type="match status" value="1"/>
</dbReference>
<dbReference type="SUPFAM" id="SSF49464">
    <property type="entry name" value="Carboxypeptidase regulatory domain-like"/>
    <property type="match status" value="2"/>
</dbReference>
<keyword evidence="7" id="KW-0653">Protein transport</keyword>
<dbReference type="SUPFAM" id="SSF74653">
    <property type="entry name" value="TolA/TonB C-terminal domain"/>
    <property type="match status" value="1"/>
</dbReference>
<keyword evidence="4" id="KW-1003">Cell membrane</keyword>
<dbReference type="InterPro" id="IPR006260">
    <property type="entry name" value="TonB/TolA_C"/>
</dbReference>
<dbReference type="CDD" id="cd07341">
    <property type="entry name" value="M56_BlaR1_MecR1_like"/>
    <property type="match status" value="1"/>
</dbReference>
<dbReference type="InterPro" id="IPR037682">
    <property type="entry name" value="TonB_C"/>
</dbReference>
<evidence type="ECO:0000256" key="1">
    <source>
        <dbReference type="ARBA" id="ARBA00004383"/>
    </source>
</evidence>
<organism evidence="12 13">
    <name type="scientific">Phocaeicola coprocola</name>
    <dbReference type="NCBI Taxonomy" id="310298"/>
    <lineage>
        <taxon>Bacteria</taxon>
        <taxon>Pseudomonadati</taxon>
        <taxon>Bacteroidota</taxon>
        <taxon>Bacteroidia</taxon>
        <taxon>Bacteroidales</taxon>
        <taxon>Bacteroidaceae</taxon>
        <taxon>Phocaeicola</taxon>
    </lineage>
</organism>
<evidence type="ECO:0000256" key="7">
    <source>
        <dbReference type="ARBA" id="ARBA00022927"/>
    </source>
</evidence>
<dbReference type="InterPro" id="IPR037066">
    <property type="entry name" value="Plug_dom_sf"/>
</dbReference>
<evidence type="ECO:0000256" key="6">
    <source>
        <dbReference type="ARBA" id="ARBA00022692"/>
    </source>
</evidence>
<keyword evidence="13" id="KW-1185">Reference proteome</keyword>
<protein>
    <submittedName>
        <fullName evidence="12">M56 family peptidase</fullName>
    </submittedName>
</protein>
<dbReference type="Pfam" id="PF13620">
    <property type="entry name" value="CarboxypepD_reg"/>
    <property type="match status" value="1"/>
</dbReference>
<comment type="subcellular location">
    <subcellularLocation>
        <location evidence="1">Cell inner membrane</location>
        <topology evidence="1">Single-pass membrane protein</topology>
        <orientation evidence="1">Periplasmic side</orientation>
    </subcellularLocation>
</comment>
<evidence type="ECO:0000256" key="4">
    <source>
        <dbReference type="ARBA" id="ARBA00022475"/>
    </source>
</evidence>
<reference evidence="12 13" key="1">
    <citation type="submission" date="2018-08" db="EMBL/GenBank/DDBJ databases">
        <title>A genome reference for cultivated species of the human gut microbiota.</title>
        <authorList>
            <person name="Zou Y."/>
            <person name="Xue W."/>
            <person name="Luo G."/>
        </authorList>
    </citation>
    <scope>NUCLEOTIDE SEQUENCE [LARGE SCALE GENOMIC DNA]</scope>
    <source>
        <strain evidence="12 13">AF24-2</strain>
    </source>
</reference>
<dbReference type="Proteomes" id="UP000285864">
    <property type="component" value="Unassembled WGS sequence"/>
</dbReference>
<evidence type="ECO:0000256" key="5">
    <source>
        <dbReference type="ARBA" id="ARBA00022519"/>
    </source>
</evidence>
<dbReference type="Pfam" id="PF03544">
    <property type="entry name" value="TonB_C"/>
    <property type="match status" value="1"/>
</dbReference>
<feature type="transmembrane region" description="Helical" evidence="10">
    <location>
        <begin position="99"/>
        <end position="122"/>
    </location>
</feature>
<feature type="transmembrane region" description="Helical" evidence="10">
    <location>
        <begin position="6"/>
        <end position="25"/>
    </location>
</feature>
<evidence type="ECO:0000259" key="11">
    <source>
        <dbReference type="PROSITE" id="PS52015"/>
    </source>
</evidence>
<dbReference type="AlphaFoldDB" id="A0A412GXY8"/>
<dbReference type="GO" id="GO:0098797">
    <property type="term" value="C:plasma membrane protein complex"/>
    <property type="evidence" value="ECO:0007669"/>
    <property type="project" value="TreeGrafter"/>
</dbReference>
<dbReference type="GO" id="GO:0055085">
    <property type="term" value="P:transmembrane transport"/>
    <property type="evidence" value="ECO:0007669"/>
    <property type="project" value="InterPro"/>
</dbReference>
<accession>A0A412GXY8</accession>
<comment type="caution">
    <text evidence="12">The sequence shown here is derived from an EMBL/GenBank/DDBJ whole genome shotgun (WGS) entry which is preliminary data.</text>
</comment>
<feature type="domain" description="TonB C-terminal" evidence="11">
    <location>
        <begin position="441"/>
        <end position="537"/>
    </location>
</feature>
<keyword evidence="3" id="KW-0813">Transport</keyword>
<comment type="similarity">
    <text evidence="2">Belongs to the TonB family.</text>
</comment>